<accession>A0ABQ8PN21</accession>
<feature type="compositionally biased region" description="Low complexity" evidence="6">
    <location>
        <begin position="35"/>
        <end position="62"/>
    </location>
</feature>
<reference evidence="9" key="1">
    <citation type="submission" date="2022-07" db="EMBL/GenBank/DDBJ databases">
        <title>Phylogenomic reconstructions and comparative analyses of Kickxellomycotina fungi.</title>
        <authorList>
            <person name="Reynolds N.K."/>
            <person name="Stajich J.E."/>
            <person name="Barry K."/>
            <person name="Grigoriev I.V."/>
            <person name="Crous P."/>
            <person name="Smith M.E."/>
        </authorList>
    </citation>
    <scope>NUCLEOTIDE SEQUENCE</scope>
    <source>
        <strain evidence="9">BCRC 34882</strain>
    </source>
</reference>
<dbReference type="Pfam" id="PF04377">
    <property type="entry name" value="ATE_C"/>
    <property type="match status" value="1"/>
</dbReference>
<feature type="compositionally biased region" description="Low complexity" evidence="6">
    <location>
        <begin position="168"/>
        <end position="179"/>
    </location>
</feature>
<organism evidence="9 10">
    <name type="scientific">Coemansia umbellata</name>
    <dbReference type="NCBI Taxonomy" id="1424467"/>
    <lineage>
        <taxon>Eukaryota</taxon>
        <taxon>Fungi</taxon>
        <taxon>Fungi incertae sedis</taxon>
        <taxon>Zoopagomycota</taxon>
        <taxon>Kickxellomycotina</taxon>
        <taxon>Kickxellomycetes</taxon>
        <taxon>Kickxellales</taxon>
        <taxon>Kickxellaceae</taxon>
        <taxon>Coemansia</taxon>
    </lineage>
</organism>
<evidence type="ECO:0000256" key="2">
    <source>
        <dbReference type="ARBA" id="ARBA00022679"/>
    </source>
</evidence>
<dbReference type="PANTHER" id="PTHR21367:SF1">
    <property type="entry name" value="ARGINYL-TRNA--PROTEIN TRANSFERASE 1"/>
    <property type="match status" value="1"/>
</dbReference>
<feature type="domain" description="N-end aminoacyl transferase N-terminal" evidence="7">
    <location>
        <begin position="82"/>
        <end position="152"/>
    </location>
</feature>
<dbReference type="PANTHER" id="PTHR21367">
    <property type="entry name" value="ARGININE-TRNA-PROTEIN TRANSFERASE 1"/>
    <property type="match status" value="1"/>
</dbReference>
<dbReference type="InterPro" id="IPR016181">
    <property type="entry name" value="Acyl_CoA_acyltransferase"/>
</dbReference>
<evidence type="ECO:0000259" key="7">
    <source>
        <dbReference type="Pfam" id="PF04376"/>
    </source>
</evidence>
<dbReference type="EC" id="2.3.2.8" evidence="5"/>
<dbReference type="InterPro" id="IPR007471">
    <property type="entry name" value="N-end_Aminoacyl_Trfase_N"/>
</dbReference>
<evidence type="ECO:0000256" key="3">
    <source>
        <dbReference type="ARBA" id="ARBA00022786"/>
    </source>
</evidence>
<dbReference type="InterPro" id="IPR030700">
    <property type="entry name" value="N-end_Aminoacyl_Trfase"/>
</dbReference>
<comment type="similarity">
    <text evidence="1 5">Belongs to the R-transferase family.</text>
</comment>
<name>A0ABQ8PN21_9FUNG</name>
<keyword evidence="10" id="KW-1185">Reference proteome</keyword>
<feature type="compositionally biased region" description="Basic and acidic residues" evidence="6">
    <location>
        <begin position="9"/>
        <end position="23"/>
    </location>
</feature>
<comment type="catalytic activity">
    <reaction evidence="5">
        <text>an N-terminal L-alpha-aminoacyl-[protein] + L-arginyl-tRNA(Arg) = an N-terminal L-arginyl-L-aminoacyl-[protein] + tRNA(Arg) + H(+)</text>
        <dbReference type="Rhea" id="RHEA:10208"/>
        <dbReference type="Rhea" id="RHEA-COMP:9658"/>
        <dbReference type="Rhea" id="RHEA-COMP:9673"/>
        <dbReference type="Rhea" id="RHEA-COMP:10636"/>
        <dbReference type="Rhea" id="RHEA-COMP:10638"/>
        <dbReference type="ChEBI" id="CHEBI:15378"/>
        <dbReference type="ChEBI" id="CHEBI:78442"/>
        <dbReference type="ChEBI" id="CHEBI:78513"/>
        <dbReference type="ChEBI" id="CHEBI:78597"/>
        <dbReference type="ChEBI" id="CHEBI:83562"/>
        <dbReference type="EC" id="2.3.2.8"/>
    </reaction>
</comment>
<evidence type="ECO:0000259" key="8">
    <source>
        <dbReference type="Pfam" id="PF04377"/>
    </source>
</evidence>
<comment type="function">
    <text evidence="5">Involved in the post-translational conjugation of arginine to the N-terminal aspartate or glutamate of a protein. This arginylation is required for degradation of the protein via the ubiquitin pathway.</text>
</comment>
<protein>
    <recommendedName>
        <fullName evidence="5">Arginyl-tRNA--protein transferase 1</fullName>
        <shortName evidence="5">Arginyltransferase 1</shortName>
        <shortName evidence="5">R-transferase 1</shortName>
        <ecNumber evidence="5">2.3.2.8</ecNumber>
    </recommendedName>
    <alternativeName>
        <fullName evidence="5">Arginine-tRNA--protein transferase 1</fullName>
    </alternativeName>
</protein>
<sequence length="506" mass="57376">MWAAPYERNGSDPTRDDMARYSDTECGFESDSDCNSDGYSSSSNDSSRSSSNGSSSSGLLDNSVNQSAKSRIHMYGIIRRTKCGYCSAEGNSQYLGARAHRLTCDDYQALIDRGWRRSGNLLYLTDHKKACCAYYTIRTSALEAKLSSSDKKLLRKWRKIQRSEETQQHTTVGNTTTSTDSDKDDLVDSVLSSASGAVDMRIESASFSEEKYKVFERYQREIHNDKKPTRHGFRDFLCSSPLIPQRISTPASTKESKASTQVQVQQEQKQLQQQQQVLPNNDFGSYHQCYYIKNRLVAVGVIDILPKCVSSVYLFYDTEFSYLSLGSYSSLREIALVRQLHRYVHPDINYYYMGYYIPSCSKMTYKARWRPSDMLDLVTMHWIPIERCLERIRQHPLFTSFDPAIDSLNLVRDCTDDELQFSPVLSLESIKCAPGWDSSDEEELHRLLGSVVIWVRSGAVQSIGIYQRVPITLAQLTQIGQALSNFAFQIVAGLGNDLAKRMIISA</sequence>
<dbReference type="Proteomes" id="UP001151295">
    <property type="component" value="Unassembled WGS sequence"/>
</dbReference>
<feature type="region of interest" description="Disordered" evidence="6">
    <location>
        <begin position="164"/>
        <end position="186"/>
    </location>
</feature>
<proteinExistence type="inferred from homology"/>
<evidence type="ECO:0000313" key="9">
    <source>
        <dbReference type="EMBL" id="KAJ1992507.1"/>
    </source>
</evidence>
<feature type="domain" description="N-end rule aminoacyl transferase C-terminal" evidence="8">
    <location>
        <begin position="210"/>
        <end position="376"/>
    </location>
</feature>
<feature type="region of interest" description="Disordered" evidence="6">
    <location>
        <begin position="1"/>
        <end position="62"/>
    </location>
</feature>
<evidence type="ECO:0000256" key="5">
    <source>
        <dbReference type="PIRNR" id="PIRNR037207"/>
    </source>
</evidence>
<evidence type="ECO:0000313" key="10">
    <source>
        <dbReference type="Proteomes" id="UP001151295"/>
    </source>
</evidence>
<evidence type="ECO:0000256" key="6">
    <source>
        <dbReference type="SAM" id="MobiDB-lite"/>
    </source>
</evidence>
<keyword evidence="2 5" id="KW-0808">Transferase</keyword>
<dbReference type="InterPro" id="IPR007472">
    <property type="entry name" value="N-end_Aminoacyl_Trfase_C"/>
</dbReference>
<dbReference type="Pfam" id="PF04376">
    <property type="entry name" value="ATE_N"/>
    <property type="match status" value="1"/>
</dbReference>
<dbReference type="InterPro" id="IPR017137">
    <property type="entry name" value="Arg-tRNA-P_Trfase_1_euk"/>
</dbReference>
<dbReference type="PIRSF" id="PIRSF037207">
    <property type="entry name" value="ATE1_euk"/>
    <property type="match status" value="1"/>
</dbReference>
<keyword evidence="3 5" id="KW-0833">Ubl conjugation pathway</keyword>
<dbReference type="SUPFAM" id="SSF55729">
    <property type="entry name" value="Acyl-CoA N-acyltransferases (Nat)"/>
    <property type="match status" value="1"/>
</dbReference>
<evidence type="ECO:0000256" key="4">
    <source>
        <dbReference type="ARBA" id="ARBA00023315"/>
    </source>
</evidence>
<gene>
    <name evidence="9" type="primary">ATE1</name>
    <name evidence="9" type="ORF">EDC05_002824</name>
</gene>
<dbReference type="GO" id="GO:0004057">
    <property type="term" value="F:arginyl-tRNA--protein transferase activity"/>
    <property type="evidence" value="ECO:0007669"/>
    <property type="project" value="UniProtKB-EC"/>
</dbReference>
<evidence type="ECO:0000256" key="1">
    <source>
        <dbReference type="ARBA" id="ARBA00009991"/>
    </source>
</evidence>
<comment type="caution">
    <text evidence="9">The sequence shown here is derived from an EMBL/GenBank/DDBJ whole genome shotgun (WGS) entry which is preliminary data.</text>
</comment>
<dbReference type="EMBL" id="JANBQD010000027">
    <property type="protein sequence ID" value="KAJ1992507.1"/>
    <property type="molecule type" value="Genomic_DNA"/>
</dbReference>
<keyword evidence="4 5" id="KW-0012">Acyltransferase</keyword>